<dbReference type="SUPFAM" id="SSF51735">
    <property type="entry name" value="NAD(P)-binding Rossmann-fold domains"/>
    <property type="match status" value="1"/>
</dbReference>
<gene>
    <name evidence="2" type="ORF">SDC9_206035</name>
</gene>
<dbReference type="AlphaFoldDB" id="A0A645J3X5"/>
<name>A0A645J3X5_9ZZZZ</name>
<sequence>MRPAVGTYNLTNDGPVTSWFEIARDVFALSGRDPADVAPQSTAEFGAGKVVAPRPVHSGLGLDKIKSVGFVPRDAGGALREYLGE</sequence>
<dbReference type="EMBL" id="VSSQ01130884">
    <property type="protein sequence ID" value="MPN58331.1"/>
    <property type="molecule type" value="Genomic_DNA"/>
</dbReference>
<dbReference type="Pfam" id="PF04321">
    <property type="entry name" value="RmlD_sub_bind"/>
    <property type="match status" value="1"/>
</dbReference>
<dbReference type="Gene3D" id="3.90.25.10">
    <property type="entry name" value="UDP-galactose 4-epimerase, domain 1"/>
    <property type="match status" value="1"/>
</dbReference>
<feature type="domain" description="RmlD-like substrate binding" evidence="1">
    <location>
        <begin position="4"/>
        <end position="83"/>
    </location>
</feature>
<accession>A0A645J3X5</accession>
<protein>
    <recommendedName>
        <fullName evidence="1">RmlD-like substrate binding domain-containing protein</fullName>
    </recommendedName>
</protein>
<organism evidence="2">
    <name type="scientific">bioreactor metagenome</name>
    <dbReference type="NCBI Taxonomy" id="1076179"/>
    <lineage>
        <taxon>unclassified sequences</taxon>
        <taxon>metagenomes</taxon>
        <taxon>ecological metagenomes</taxon>
    </lineage>
</organism>
<dbReference type="InterPro" id="IPR029903">
    <property type="entry name" value="RmlD-like-bd"/>
</dbReference>
<evidence type="ECO:0000313" key="2">
    <source>
        <dbReference type="EMBL" id="MPN58331.1"/>
    </source>
</evidence>
<proteinExistence type="predicted"/>
<comment type="caution">
    <text evidence="2">The sequence shown here is derived from an EMBL/GenBank/DDBJ whole genome shotgun (WGS) entry which is preliminary data.</text>
</comment>
<dbReference type="InterPro" id="IPR036291">
    <property type="entry name" value="NAD(P)-bd_dom_sf"/>
</dbReference>
<evidence type="ECO:0000259" key="1">
    <source>
        <dbReference type="Pfam" id="PF04321"/>
    </source>
</evidence>
<reference evidence="2" key="1">
    <citation type="submission" date="2019-08" db="EMBL/GenBank/DDBJ databases">
        <authorList>
            <person name="Kucharzyk K."/>
            <person name="Murdoch R.W."/>
            <person name="Higgins S."/>
            <person name="Loffler F."/>
        </authorList>
    </citation>
    <scope>NUCLEOTIDE SEQUENCE</scope>
</reference>